<evidence type="ECO:0000313" key="2">
    <source>
        <dbReference type="EMBL" id="WAZ25037.1"/>
    </source>
</evidence>
<evidence type="ECO:0000313" key="3">
    <source>
        <dbReference type="Proteomes" id="UP001164439"/>
    </source>
</evidence>
<dbReference type="Proteomes" id="UP001164439">
    <property type="component" value="Chromosome"/>
</dbReference>
<dbReference type="Gene3D" id="3.40.50.300">
    <property type="entry name" value="P-loop containing nucleotide triphosphate hydrolases"/>
    <property type="match status" value="1"/>
</dbReference>
<gene>
    <name evidence="2" type="ORF">STRCI_006500</name>
</gene>
<dbReference type="InterPro" id="IPR024983">
    <property type="entry name" value="CHAT_dom"/>
</dbReference>
<dbReference type="SUPFAM" id="SSF52540">
    <property type="entry name" value="P-loop containing nucleoside triphosphate hydrolases"/>
    <property type="match status" value="1"/>
</dbReference>
<name>A0ABY7KKG1_9ACTN</name>
<feature type="domain" description="CHAT" evidence="1">
    <location>
        <begin position="208"/>
        <end position="362"/>
    </location>
</feature>
<sequence length="634" mass="68885">MERSAVLGIRQFHLDPASGRPDWWIWSLKRPGGAGTEFTEVRLDAPEELDVLYALPGRIDELRRERVGTGALEEAVRACAESISRTGLGDMAGRLKALGPVVVECRLPAELRDFEMLPWELALVDDVPLSLHGVVFVRGVRPESRAAVESSPTLPSHLRMLALFSLPQTTAPVDLGAHRAFLRAELLDLAAGGRGDTVPVELRTRQFGVSRRTLRGMLREPAGWDVLHVVAHGRPGRLYLECTDGTADEVGTPDLVRILDPACGRTRLVLLSACWSGGQTSDEEGDARPAPASALTSLAASVAERLGCAVVAMRFPVTNHFARAFAVRLYTHLLRHDHTLPQAMHNALVDCVEDAELTEHRTPLFAAATPVLFGGAARSLRLPDRPMTRGPVRGLPRPGVGALPDRPRSFVGRLREMTGVSGALAVGSGARGAVIHGEEGMGATTCASLLAHDHRESFDVILWHPRPAWKEVISPSSEDPFRELLRNLIIHAPGLGGLCRASQWEKLIDKSTTLRLLLVLDAVDRAIAQDPRFGALVEQFTTADGPGRILLTSRSDLPDLTPVLPRTALPPLTCGEMVEILRALPRLGPLARDPRTSALASKVLRRTFGSPGRLMDAEGHAGTVEELKRWIREH</sequence>
<reference evidence="2" key="1">
    <citation type="submission" date="2022-12" db="EMBL/GenBank/DDBJ databases">
        <authorList>
            <person name="Ruckert C."/>
            <person name="Busche T."/>
            <person name="Kalinowski J."/>
            <person name="Wittmann C."/>
        </authorList>
    </citation>
    <scope>NUCLEOTIDE SEQUENCE</scope>
    <source>
        <strain evidence="2">DSM 40467</strain>
    </source>
</reference>
<protein>
    <submittedName>
        <fullName evidence="2">CHAT domain-containing protein</fullName>
    </submittedName>
</protein>
<accession>A0ABY7KKG1</accession>
<dbReference type="EMBL" id="CP114413">
    <property type="protein sequence ID" value="WAZ25037.1"/>
    <property type="molecule type" value="Genomic_DNA"/>
</dbReference>
<organism evidence="2 3">
    <name type="scientific">Streptomyces cinnabarinus</name>
    <dbReference type="NCBI Taxonomy" id="67287"/>
    <lineage>
        <taxon>Bacteria</taxon>
        <taxon>Bacillati</taxon>
        <taxon>Actinomycetota</taxon>
        <taxon>Actinomycetes</taxon>
        <taxon>Kitasatosporales</taxon>
        <taxon>Streptomycetaceae</taxon>
        <taxon>Streptomyces</taxon>
    </lineage>
</organism>
<dbReference type="Pfam" id="PF12770">
    <property type="entry name" value="CHAT"/>
    <property type="match status" value="1"/>
</dbReference>
<proteinExistence type="predicted"/>
<dbReference type="InterPro" id="IPR027417">
    <property type="entry name" value="P-loop_NTPase"/>
</dbReference>
<keyword evidence="3" id="KW-1185">Reference proteome</keyword>
<dbReference type="RefSeq" id="WP_269662522.1">
    <property type="nucleotide sequence ID" value="NZ_CP114413.1"/>
</dbReference>
<evidence type="ECO:0000259" key="1">
    <source>
        <dbReference type="Pfam" id="PF12770"/>
    </source>
</evidence>